<dbReference type="InterPro" id="IPR000700">
    <property type="entry name" value="PAS-assoc_C"/>
</dbReference>
<evidence type="ECO:0000256" key="2">
    <source>
        <dbReference type="ARBA" id="ARBA00012438"/>
    </source>
</evidence>
<dbReference type="InterPro" id="IPR000014">
    <property type="entry name" value="PAS"/>
</dbReference>
<dbReference type="SMART" id="SM00086">
    <property type="entry name" value="PAC"/>
    <property type="match status" value="2"/>
</dbReference>
<dbReference type="InterPro" id="IPR052162">
    <property type="entry name" value="Sensor_kinase/Photoreceptor"/>
</dbReference>
<accession>A0ABY6HMM5</accession>
<keyword evidence="5" id="KW-0418">Kinase</keyword>
<dbReference type="InterPro" id="IPR003018">
    <property type="entry name" value="GAF"/>
</dbReference>
<dbReference type="Pfam" id="PF08448">
    <property type="entry name" value="PAS_4"/>
    <property type="match status" value="1"/>
</dbReference>
<dbReference type="NCBIfam" id="TIGR00229">
    <property type="entry name" value="sensory_box"/>
    <property type="match status" value="4"/>
</dbReference>
<proteinExistence type="predicted"/>
<dbReference type="InterPro" id="IPR001610">
    <property type="entry name" value="PAC"/>
</dbReference>
<dbReference type="PROSITE" id="PS50112">
    <property type="entry name" value="PAS"/>
    <property type="match status" value="2"/>
</dbReference>
<dbReference type="CDD" id="cd00130">
    <property type="entry name" value="PAS"/>
    <property type="match status" value="4"/>
</dbReference>
<feature type="domain" description="PAS" evidence="6">
    <location>
        <begin position="581"/>
        <end position="637"/>
    </location>
</feature>
<reference evidence="8" key="1">
    <citation type="submission" date="2022-09" db="EMBL/GenBank/DDBJ databases">
        <title>Actin cytoskeleton and complex cell architecture in an #Asgard archaeon.</title>
        <authorList>
            <person name="Ponce Toledo R.I."/>
            <person name="Schleper C."/>
            <person name="Rodrigues Oliveira T."/>
            <person name="Wollweber F."/>
            <person name="Xu J."/>
            <person name="Rittmann S."/>
            <person name="Klingl A."/>
            <person name="Pilhofer M."/>
        </authorList>
    </citation>
    <scope>NUCLEOTIDE SEQUENCE</scope>
    <source>
        <strain evidence="8">B-35</strain>
    </source>
</reference>
<dbReference type="PROSITE" id="PS50113">
    <property type="entry name" value="PAC"/>
    <property type="match status" value="1"/>
</dbReference>
<name>A0ABY6HMM5_9ARCH</name>
<evidence type="ECO:0000256" key="5">
    <source>
        <dbReference type="ARBA" id="ARBA00022777"/>
    </source>
</evidence>
<keyword evidence="9" id="KW-1185">Reference proteome</keyword>
<dbReference type="Gene3D" id="3.30.450.40">
    <property type="match status" value="1"/>
</dbReference>
<dbReference type="SUPFAM" id="SSF55781">
    <property type="entry name" value="GAF domain-like"/>
    <property type="match status" value="1"/>
</dbReference>
<dbReference type="Pfam" id="PF01590">
    <property type="entry name" value="GAF"/>
    <property type="match status" value="1"/>
</dbReference>
<keyword evidence="4" id="KW-0808">Transferase</keyword>
<dbReference type="Pfam" id="PF13188">
    <property type="entry name" value="PAS_8"/>
    <property type="match status" value="2"/>
</dbReference>
<gene>
    <name evidence="8" type="ORF">NEF87_000930</name>
</gene>
<dbReference type="Pfam" id="PF13426">
    <property type="entry name" value="PAS_9"/>
    <property type="match status" value="1"/>
</dbReference>
<dbReference type="SMART" id="SM00065">
    <property type="entry name" value="GAF"/>
    <property type="match status" value="1"/>
</dbReference>
<dbReference type="EMBL" id="CP104013">
    <property type="protein sequence ID" value="UYP44645.1"/>
    <property type="molecule type" value="Genomic_DNA"/>
</dbReference>
<dbReference type="SUPFAM" id="SSF55785">
    <property type="entry name" value="PYP-like sensor domain (PAS domain)"/>
    <property type="match status" value="4"/>
</dbReference>
<evidence type="ECO:0000256" key="4">
    <source>
        <dbReference type="ARBA" id="ARBA00022679"/>
    </source>
</evidence>
<dbReference type="Gene3D" id="3.30.450.20">
    <property type="entry name" value="PAS domain"/>
    <property type="match status" value="4"/>
</dbReference>
<evidence type="ECO:0000259" key="6">
    <source>
        <dbReference type="PROSITE" id="PS50112"/>
    </source>
</evidence>
<dbReference type="SMART" id="SM00091">
    <property type="entry name" value="PAS"/>
    <property type="match status" value="4"/>
</dbReference>
<dbReference type="Proteomes" id="UP001208689">
    <property type="component" value="Chromosome"/>
</dbReference>
<dbReference type="InterPro" id="IPR013656">
    <property type="entry name" value="PAS_4"/>
</dbReference>
<sequence>MKPTPNKNTTQDFSAADSSFQSRLKWIAKIQAEIVNNIPGFLVVMLDSDKKVCFMNTFACDMLGVNQDAILSQNWFNEFLPPLEIKIYEQKFEDFLAGKTFDSVMEYFLVAKDGTKFIVRWNLELLKDEQGKIVGLYCIGKDVTEKRIMQMELKHRIAMEQLITEISTTFLNIDLDQLDEKIQDLLANIGVFTNTNRSYLFLFQPSNEQFSLSHEWISKGFSSIQPDLNTISIKDFNRFYNLLTEGEIINIPTTKKISQKAINERLILQRLKINSFLCAPLIQNDKMYGFIGLDSQIENNMWELHDIQLLKTIANILVKVFHEKELLFEKEKLEKMFEKAFYSNQNLMIITSRKDYKFVSVNQSFLNAIGLPKEEVIGHSLQEFGVPWSQDQMKIISNQLDEKGRISYLILPFITGAGERRIGLYSMEAFSSNDSEYVLTSVIDVTDQKRIENELELYKRLIDTSDLGFVMYDLQGNIKYLNPAILKICEIHTPRDLFKGNIHEYYSEEYKRLVTKEIIPLVMQEGQWMGEITIKTALNHFVPSIQNIFLLSSNDKNSTIVANIVQDIREQKEVEQILVKKEKRFRTLAEKIPLPIAISDTNGNHLYLNPAFQKLFGYSLEEIPNTEAWMNLAYPNEEYRQSIYDYWIDIKAGKQKYQPKNITCKDGTIKKIIFREFPLADNELVSICEIFEDISE</sequence>
<evidence type="ECO:0000256" key="3">
    <source>
        <dbReference type="ARBA" id="ARBA00022553"/>
    </source>
</evidence>
<feature type="domain" description="PAC" evidence="7">
    <location>
        <begin position="103"/>
        <end position="155"/>
    </location>
</feature>
<dbReference type="InterPro" id="IPR035965">
    <property type="entry name" value="PAS-like_dom_sf"/>
</dbReference>
<keyword evidence="3" id="KW-0597">Phosphoprotein</keyword>
<feature type="domain" description="PAS" evidence="6">
    <location>
        <begin position="43"/>
        <end position="99"/>
    </location>
</feature>
<dbReference type="InterPro" id="IPR029016">
    <property type="entry name" value="GAF-like_dom_sf"/>
</dbReference>
<dbReference type="PANTHER" id="PTHR43304">
    <property type="entry name" value="PHYTOCHROME-LIKE PROTEIN CPH1"/>
    <property type="match status" value="1"/>
</dbReference>
<dbReference type="EC" id="2.7.13.3" evidence="2"/>
<evidence type="ECO:0000313" key="9">
    <source>
        <dbReference type="Proteomes" id="UP001208689"/>
    </source>
</evidence>
<protein>
    <recommendedName>
        <fullName evidence="2">histidine kinase</fullName>
        <ecNumber evidence="2">2.7.13.3</ecNumber>
    </recommendedName>
</protein>
<evidence type="ECO:0000313" key="8">
    <source>
        <dbReference type="EMBL" id="UYP44645.1"/>
    </source>
</evidence>
<organism evidence="8 9">
    <name type="scientific">Candidatus Lokiarchaeum ossiferum</name>
    <dbReference type="NCBI Taxonomy" id="2951803"/>
    <lineage>
        <taxon>Archaea</taxon>
        <taxon>Promethearchaeati</taxon>
        <taxon>Promethearchaeota</taxon>
        <taxon>Promethearchaeia</taxon>
        <taxon>Promethearchaeales</taxon>
        <taxon>Promethearchaeaceae</taxon>
        <taxon>Candidatus Lokiarchaeum</taxon>
    </lineage>
</organism>
<comment type="catalytic activity">
    <reaction evidence="1">
        <text>ATP + protein L-histidine = ADP + protein N-phospho-L-histidine.</text>
        <dbReference type="EC" id="2.7.13.3"/>
    </reaction>
</comment>
<evidence type="ECO:0000259" key="7">
    <source>
        <dbReference type="PROSITE" id="PS50113"/>
    </source>
</evidence>
<evidence type="ECO:0000256" key="1">
    <source>
        <dbReference type="ARBA" id="ARBA00000085"/>
    </source>
</evidence>
<dbReference type="PANTHER" id="PTHR43304:SF1">
    <property type="entry name" value="PAC DOMAIN-CONTAINING PROTEIN"/>
    <property type="match status" value="1"/>
</dbReference>